<gene>
    <name evidence="2" type="ORF">QE152_g27206</name>
</gene>
<keyword evidence="3" id="KW-1185">Reference proteome</keyword>
<evidence type="ECO:0000313" key="2">
    <source>
        <dbReference type="EMBL" id="KAK9708450.1"/>
    </source>
</evidence>
<protein>
    <submittedName>
        <fullName evidence="2">Uncharacterized protein</fullName>
    </submittedName>
</protein>
<keyword evidence="1" id="KW-0175">Coiled coil</keyword>
<dbReference type="EMBL" id="JASPKY010000329">
    <property type="protein sequence ID" value="KAK9708450.1"/>
    <property type="molecule type" value="Genomic_DNA"/>
</dbReference>
<dbReference type="Gene3D" id="3.60.10.10">
    <property type="entry name" value="Endonuclease/exonuclease/phosphatase"/>
    <property type="match status" value="1"/>
</dbReference>
<dbReference type="Proteomes" id="UP001458880">
    <property type="component" value="Unassembled WGS sequence"/>
</dbReference>
<name>A0AAW1JX35_POPJA</name>
<organism evidence="2 3">
    <name type="scientific">Popillia japonica</name>
    <name type="common">Japanese beetle</name>
    <dbReference type="NCBI Taxonomy" id="7064"/>
    <lineage>
        <taxon>Eukaryota</taxon>
        <taxon>Metazoa</taxon>
        <taxon>Ecdysozoa</taxon>
        <taxon>Arthropoda</taxon>
        <taxon>Hexapoda</taxon>
        <taxon>Insecta</taxon>
        <taxon>Pterygota</taxon>
        <taxon>Neoptera</taxon>
        <taxon>Endopterygota</taxon>
        <taxon>Coleoptera</taxon>
        <taxon>Polyphaga</taxon>
        <taxon>Scarabaeiformia</taxon>
        <taxon>Scarabaeidae</taxon>
        <taxon>Rutelinae</taxon>
        <taxon>Popillia</taxon>
    </lineage>
</organism>
<evidence type="ECO:0000313" key="3">
    <source>
        <dbReference type="Proteomes" id="UP001458880"/>
    </source>
</evidence>
<reference evidence="2 3" key="1">
    <citation type="journal article" date="2024" name="BMC Genomics">
        <title>De novo assembly and annotation of Popillia japonica's genome with initial clues to its potential as an invasive pest.</title>
        <authorList>
            <person name="Cucini C."/>
            <person name="Boschi S."/>
            <person name="Funari R."/>
            <person name="Cardaioli E."/>
            <person name="Iannotti N."/>
            <person name="Marturano G."/>
            <person name="Paoli F."/>
            <person name="Bruttini M."/>
            <person name="Carapelli A."/>
            <person name="Frati F."/>
            <person name="Nardi F."/>
        </authorList>
    </citation>
    <scope>NUCLEOTIDE SEQUENCE [LARGE SCALE GENOMIC DNA]</scope>
    <source>
        <strain evidence="2">DMR45628</strain>
    </source>
</reference>
<dbReference type="InterPro" id="IPR036691">
    <property type="entry name" value="Endo/exonu/phosph_ase_sf"/>
</dbReference>
<accession>A0AAW1JX35</accession>
<proteinExistence type="predicted"/>
<feature type="coiled-coil region" evidence="1">
    <location>
        <begin position="1"/>
        <end position="28"/>
    </location>
</feature>
<comment type="caution">
    <text evidence="2">The sequence shown here is derived from an EMBL/GenBank/DDBJ whole genome shotgun (WGS) entry which is preliminary data.</text>
</comment>
<dbReference type="AlphaFoldDB" id="A0AAW1JX35"/>
<evidence type="ECO:0000256" key="1">
    <source>
        <dbReference type="SAM" id="Coils"/>
    </source>
</evidence>
<sequence length="151" mass="17031">MEEIIKENETLKKEMVTMKEKMKKIELTLDICEKDKKKNNIIIKGLPIDTTDGNMLKSTMINFVNKEMAEEWKNNNVEVWKVGTWNIQSLKGKEVELAEEFEKTGLQIMGLTETKRKGNGNLTTSNGHLMLFSGVAETERAQAGVGIVIGV</sequence>